<feature type="domain" description="Protein kinase" evidence="9">
    <location>
        <begin position="79"/>
        <end position="398"/>
    </location>
</feature>
<evidence type="ECO:0000256" key="5">
    <source>
        <dbReference type="ARBA" id="ARBA00022777"/>
    </source>
</evidence>
<keyword evidence="5" id="KW-0418">Kinase</keyword>
<evidence type="ECO:0000313" key="10">
    <source>
        <dbReference type="EMBL" id="KAH9844733.1"/>
    </source>
</evidence>
<name>A0A9W7T0B6_9PEZI</name>
<evidence type="ECO:0000256" key="6">
    <source>
        <dbReference type="ARBA" id="ARBA00022840"/>
    </source>
</evidence>
<dbReference type="InterPro" id="IPR000719">
    <property type="entry name" value="Prot_kinase_dom"/>
</dbReference>
<accession>A0A9W7T0B6</accession>
<gene>
    <name evidence="10" type="ORF">Tdes44962_MAKER07145</name>
</gene>
<evidence type="ECO:0000256" key="8">
    <source>
        <dbReference type="ARBA" id="ARBA00048679"/>
    </source>
</evidence>
<sequence>MNVVHGPCISSNVRCRTMKPPTRLLRSLFGRSDSPPRQIPRSDFKLLRNDVKLEEENWAWYRGDSYYPVRIGETFRSRDQVLGKLGYGAHSTVWLGRDLQYVIQYLQPAFTAWQHVIRRLLDSFTITVPGGEHLCLVHEPLAMSVETLTDLLPGKQMPEPLLKSMLKYMLTALDCLHTESNMIHADLKAGNMHFRVKVDSIFEHFEKAELENPSPRKIDGDRIVYESRGLILPSAGTTGCPVLCDFGEARFGKESYTDDIQPFAYRAPEVILGIPWSYEVDIWNLGIMIWDLSENCSLFKARDPDGEDSTAHHLAEMIAILGPPPLECLQRDSESEKYFGPDGWWKGLAPIPDTSLKTSITRLSGDTKAQFLELVRKMLQWLPEKRYTAEQLLSDPWLDS</sequence>
<evidence type="ECO:0000256" key="3">
    <source>
        <dbReference type="ARBA" id="ARBA00022679"/>
    </source>
</evidence>
<dbReference type="GO" id="GO:0000245">
    <property type="term" value="P:spliceosomal complex assembly"/>
    <property type="evidence" value="ECO:0007669"/>
    <property type="project" value="TreeGrafter"/>
</dbReference>
<keyword evidence="2" id="KW-0723">Serine/threonine-protein kinase</keyword>
<evidence type="ECO:0000256" key="2">
    <source>
        <dbReference type="ARBA" id="ARBA00022527"/>
    </source>
</evidence>
<dbReference type="EC" id="2.7.11.1" evidence="1"/>
<proteinExistence type="predicted"/>
<dbReference type="InterPro" id="IPR051334">
    <property type="entry name" value="SRPK"/>
</dbReference>
<dbReference type="PANTHER" id="PTHR47634">
    <property type="entry name" value="PROTEIN KINASE DOMAIN-CONTAINING PROTEIN-RELATED"/>
    <property type="match status" value="1"/>
</dbReference>
<comment type="caution">
    <text evidence="10">The sequence shown here is derived from an EMBL/GenBank/DDBJ whole genome shotgun (WGS) entry which is preliminary data.</text>
</comment>
<dbReference type="SMART" id="SM00220">
    <property type="entry name" value="S_TKc"/>
    <property type="match status" value="1"/>
</dbReference>
<protein>
    <recommendedName>
        <fullName evidence="1">non-specific serine/threonine protein kinase</fullName>
        <ecNumber evidence="1">2.7.11.1</ecNumber>
    </recommendedName>
</protein>
<dbReference type="InterPro" id="IPR011009">
    <property type="entry name" value="Kinase-like_dom_sf"/>
</dbReference>
<dbReference type="SUPFAM" id="SSF56112">
    <property type="entry name" value="Protein kinase-like (PK-like)"/>
    <property type="match status" value="1"/>
</dbReference>
<evidence type="ECO:0000259" key="9">
    <source>
        <dbReference type="PROSITE" id="PS50011"/>
    </source>
</evidence>
<dbReference type="GO" id="GO:0050684">
    <property type="term" value="P:regulation of mRNA processing"/>
    <property type="evidence" value="ECO:0007669"/>
    <property type="project" value="TreeGrafter"/>
</dbReference>
<organism evidence="10 11">
    <name type="scientific">Teratosphaeria destructans</name>
    <dbReference type="NCBI Taxonomy" id="418781"/>
    <lineage>
        <taxon>Eukaryota</taxon>
        <taxon>Fungi</taxon>
        <taxon>Dikarya</taxon>
        <taxon>Ascomycota</taxon>
        <taxon>Pezizomycotina</taxon>
        <taxon>Dothideomycetes</taxon>
        <taxon>Dothideomycetidae</taxon>
        <taxon>Mycosphaerellales</taxon>
        <taxon>Teratosphaeriaceae</taxon>
        <taxon>Teratosphaeria</taxon>
    </lineage>
</organism>
<reference evidence="10 11" key="1">
    <citation type="journal article" date="2018" name="IMA Fungus">
        <title>IMA Genome-F 10: Nine draft genome sequences of Claviceps purpurea s.lat., including C. arundinis, C. humidiphila, and C. cf. spartinae, pseudomolecules for the pitch canker pathogen Fusarium circinatum, draft genome of Davidsoniella eucalypti, Grosmannia galeiformis, Quambalaria eucalypti, and Teratosphaeria destructans.</title>
        <authorList>
            <person name="Wingfield B.D."/>
            <person name="Liu M."/>
            <person name="Nguyen H.D."/>
            <person name="Lane F.A."/>
            <person name="Morgan S.W."/>
            <person name="De Vos L."/>
            <person name="Wilken P.M."/>
            <person name="Duong T.A."/>
            <person name="Aylward J."/>
            <person name="Coetzee M.P."/>
            <person name="Dadej K."/>
            <person name="De Beer Z.W."/>
            <person name="Findlay W."/>
            <person name="Havenga M."/>
            <person name="Kolarik M."/>
            <person name="Menzies J.G."/>
            <person name="Naidoo K."/>
            <person name="Pochopski O."/>
            <person name="Shoukouhi P."/>
            <person name="Santana Q.C."/>
            <person name="Seifert K.A."/>
            <person name="Soal N."/>
            <person name="Steenkamp E.T."/>
            <person name="Tatham C.T."/>
            <person name="van der Nest M.A."/>
            <person name="Wingfield M.J."/>
        </authorList>
    </citation>
    <scope>NUCLEOTIDE SEQUENCE [LARGE SCALE GENOMIC DNA]</scope>
    <source>
        <strain evidence="10">CMW44962</strain>
    </source>
</reference>
<dbReference type="Gene3D" id="1.10.510.10">
    <property type="entry name" value="Transferase(Phosphotransferase) domain 1"/>
    <property type="match status" value="1"/>
</dbReference>
<evidence type="ECO:0000256" key="4">
    <source>
        <dbReference type="ARBA" id="ARBA00022741"/>
    </source>
</evidence>
<reference evidence="10 11" key="2">
    <citation type="journal article" date="2021" name="Curr. Genet.">
        <title>Genetic response to nitrogen starvation in the aggressive Eucalyptus foliar pathogen Teratosphaeria destructans.</title>
        <authorList>
            <person name="Havenga M."/>
            <person name="Wingfield B.D."/>
            <person name="Wingfield M.J."/>
            <person name="Dreyer L.L."/>
            <person name="Roets F."/>
            <person name="Aylward J."/>
        </authorList>
    </citation>
    <scope>NUCLEOTIDE SEQUENCE [LARGE SCALE GENOMIC DNA]</scope>
    <source>
        <strain evidence="10">CMW44962</strain>
    </source>
</reference>
<keyword evidence="11" id="KW-1185">Reference proteome</keyword>
<comment type="catalytic activity">
    <reaction evidence="8">
        <text>L-seryl-[protein] + ATP = O-phospho-L-seryl-[protein] + ADP + H(+)</text>
        <dbReference type="Rhea" id="RHEA:17989"/>
        <dbReference type="Rhea" id="RHEA-COMP:9863"/>
        <dbReference type="Rhea" id="RHEA-COMP:11604"/>
        <dbReference type="ChEBI" id="CHEBI:15378"/>
        <dbReference type="ChEBI" id="CHEBI:29999"/>
        <dbReference type="ChEBI" id="CHEBI:30616"/>
        <dbReference type="ChEBI" id="CHEBI:83421"/>
        <dbReference type="ChEBI" id="CHEBI:456216"/>
        <dbReference type="EC" id="2.7.11.1"/>
    </reaction>
</comment>
<keyword evidence="4" id="KW-0547">Nucleotide-binding</keyword>
<dbReference type="OrthoDB" id="5979581at2759"/>
<dbReference type="Pfam" id="PF00069">
    <property type="entry name" value="Pkinase"/>
    <property type="match status" value="1"/>
</dbReference>
<dbReference type="GO" id="GO:0005524">
    <property type="term" value="F:ATP binding"/>
    <property type="evidence" value="ECO:0007669"/>
    <property type="project" value="UniProtKB-KW"/>
</dbReference>
<dbReference type="PANTHER" id="PTHR47634:SF9">
    <property type="entry name" value="PROTEIN KINASE DOMAIN-CONTAINING PROTEIN-RELATED"/>
    <property type="match status" value="1"/>
</dbReference>
<dbReference type="EMBL" id="RIBY02000236">
    <property type="protein sequence ID" value="KAH9844733.1"/>
    <property type="molecule type" value="Genomic_DNA"/>
</dbReference>
<dbReference type="AlphaFoldDB" id="A0A9W7T0B6"/>
<dbReference type="GO" id="GO:0004674">
    <property type="term" value="F:protein serine/threonine kinase activity"/>
    <property type="evidence" value="ECO:0007669"/>
    <property type="project" value="UniProtKB-KW"/>
</dbReference>
<keyword evidence="6" id="KW-0067">ATP-binding</keyword>
<keyword evidence="3" id="KW-0808">Transferase</keyword>
<evidence type="ECO:0000256" key="1">
    <source>
        <dbReference type="ARBA" id="ARBA00012513"/>
    </source>
</evidence>
<dbReference type="Proteomes" id="UP001138500">
    <property type="component" value="Unassembled WGS sequence"/>
</dbReference>
<evidence type="ECO:0000313" key="11">
    <source>
        <dbReference type="Proteomes" id="UP001138500"/>
    </source>
</evidence>
<dbReference type="PROSITE" id="PS50011">
    <property type="entry name" value="PROTEIN_KINASE_DOM"/>
    <property type="match status" value="1"/>
</dbReference>
<dbReference type="Gene3D" id="3.30.200.20">
    <property type="entry name" value="Phosphorylase Kinase, domain 1"/>
    <property type="match status" value="2"/>
</dbReference>
<comment type="catalytic activity">
    <reaction evidence="7">
        <text>L-threonyl-[protein] + ATP = O-phospho-L-threonyl-[protein] + ADP + H(+)</text>
        <dbReference type="Rhea" id="RHEA:46608"/>
        <dbReference type="Rhea" id="RHEA-COMP:11060"/>
        <dbReference type="Rhea" id="RHEA-COMP:11605"/>
        <dbReference type="ChEBI" id="CHEBI:15378"/>
        <dbReference type="ChEBI" id="CHEBI:30013"/>
        <dbReference type="ChEBI" id="CHEBI:30616"/>
        <dbReference type="ChEBI" id="CHEBI:61977"/>
        <dbReference type="ChEBI" id="CHEBI:456216"/>
        <dbReference type="EC" id="2.7.11.1"/>
    </reaction>
</comment>
<evidence type="ECO:0000256" key="7">
    <source>
        <dbReference type="ARBA" id="ARBA00047899"/>
    </source>
</evidence>